<dbReference type="STRING" id="764291.STRUR_0678"/>
<protein>
    <recommendedName>
        <fullName evidence="4">PF11676 family protein</fullName>
    </recommendedName>
</protein>
<dbReference type="InterPro" id="IPR021690">
    <property type="entry name" value="DUF3272"/>
</dbReference>
<name>G5KDN4_9STRE</name>
<dbReference type="EMBL" id="AEUZ02000001">
    <property type="protein sequence ID" value="EHJ57568.1"/>
    <property type="molecule type" value="Genomic_DNA"/>
</dbReference>
<dbReference type="AlphaFoldDB" id="G5KDN4"/>
<evidence type="ECO:0008006" key="4">
    <source>
        <dbReference type="Google" id="ProtNLM"/>
    </source>
</evidence>
<evidence type="ECO:0000256" key="1">
    <source>
        <dbReference type="SAM" id="Phobius"/>
    </source>
</evidence>
<reference evidence="2 3" key="1">
    <citation type="journal article" date="2014" name="Int. J. Syst. Evol. Microbiol.">
        <title>Phylogenomics and the dynamic genome evolution of the genus Streptococcus.</title>
        <authorList>
            <consortium name="The Broad Institute Genome Sequencing Platform"/>
            <person name="Richards V.P."/>
            <person name="Palmer S.R."/>
            <person name="Pavinski Bitar P.D."/>
            <person name="Qin X."/>
            <person name="Weinstock G.M."/>
            <person name="Highlander S.K."/>
            <person name="Town C.D."/>
            <person name="Burne R.A."/>
            <person name="Stanhope M.J."/>
        </authorList>
    </citation>
    <scope>NUCLEOTIDE SEQUENCE [LARGE SCALE GENOMIC DNA]</scope>
    <source>
        <strain evidence="2 3">2285-97</strain>
    </source>
</reference>
<evidence type="ECO:0000313" key="2">
    <source>
        <dbReference type="EMBL" id="EHJ57568.1"/>
    </source>
</evidence>
<dbReference type="RefSeq" id="WP_006740271.1">
    <property type="nucleotide sequence ID" value="NZ_AEUZ02000001.1"/>
</dbReference>
<evidence type="ECO:0000313" key="3">
    <source>
        <dbReference type="Proteomes" id="UP000005388"/>
    </source>
</evidence>
<accession>G5KDN4</accession>
<sequence length="69" mass="8186">MTIRQFIFIALLCSFETYFFNDAILSGDYIFAIFWGFLLYRDLRRAHTINKLTKTIVDSLKDPNSKKKD</sequence>
<organism evidence="2 3">
    <name type="scientific">Streptococcus urinalis 2285-97</name>
    <dbReference type="NCBI Taxonomy" id="764291"/>
    <lineage>
        <taxon>Bacteria</taxon>
        <taxon>Bacillati</taxon>
        <taxon>Bacillota</taxon>
        <taxon>Bacilli</taxon>
        <taxon>Lactobacillales</taxon>
        <taxon>Streptococcaceae</taxon>
        <taxon>Streptococcus</taxon>
    </lineage>
</organism>
<comment type="caution">
    <text evidence="2">The sequence shown here is derived from an EMBL/GenBank/DDBJ whole genome shotgun (WGS) entry which is preliminary data.</text>
</comment>
<feature type="transmembrane region" description="Helical" evidence="1">
    <location>
        <begin position="18"/>
        <end position="40"/>
    </location>
</feature>
<keyword evidence="1" id="KW-1133">Transmembrane helix</keyword>
<gene>
    <name evidence="2" type="ORF">STRUR_0678</name>
</gene>
<keyword evidence="3" id="KW-1185">Reference proteome</keyword>
<keyword evidence="1" id="KW-0812">Transmembrane</keyword>
<dbReference type="Pfam" id="PF11676">
    <property type="entry name" value="DUF3272"/>
    <property type="match status" value="1"/>
</dbReference>
<proteinExistence type="predicted"/>
<keyword evidence="1" id="KW-0472">Membrane</keyword>
<dbReference type="Proteomes" id="UP000005388">
    <property type="component" value="Unassembled WGS sequence"/>
</dbReference>